<proteinExistence type="predicted"/>
<dbReference type="WBParaSite" id="ES5_v2.g15658.t1">
    <property type="protein sequence ID" value="ES5_v2.g15658.t1"/>
    <property type="gene ID" value="ES5_v2.g15658"/>
</dbReference>
<protein>
    <submittedName>
        <fullName evidence="2">Uncharacterized protein</fullName>
    </submittedName>
</protein>
<dbReference type="Proteomes" id="UP000887579">
    <property type="component" value="Unplaced"/>
</dbReference>
<reference evidence="2" key="1">
    <citation type="submission" date="2022-11" db="UniProtKB">
        <authorList>
            <consortium name="WormBaseParasite"/>
        </authorList>
    </citation>
    <scope>IDENTIFICATION</scope>
</reference>
<name>A0AC34FFL1_9BILA</name>
<organism evidence="1 2">
    <name type="scientific">Panagrolaimus sp. ES5</name>
    <dbReference type="NCBI Taxonomy" id="591445"/>
    <lineage>
        <taxon>Eukaryota</taxon>
        <taxon>Metazoa</taxon>
        <taxon>Ecdysozoa</taxon>
        <taxon>Nematoda</taxon>
        <taxon>Chromadorea</taxon>
        <taxon>Rhabditida</taxon>
        <taxon>Tylenchina</taxon>
        <taxon>Panagrolaimomorpha</taxon>
        <taxon>Panagrolaimoidea</taxon>
        <taxon>Panagrolaimidae</taxon>
        <taxon>Panagrolaimus</taxon>
    </lineage>
</organism>
<evidence type="ECO:0000313" key="2">
    <source>
        <dbReference type="WBParaSite" id="ES5_v2.g15658.t1"/>
    </source>
</evidence>
<accession>A0AC34FFL1</accession>
<evidence type="ECO:0000313" key="1">
    <source>
        <dbReference type="Proteomes" id="UP000887579"/>
    </source>
</evidence>
<sequence>MEGGKHPYSYACATPSTSKKRKLVQLENVEEEENELKDLKVEMSKMKQLIKEQQKTIYNQAMTINSLQKNDNGICDTSNDDSILQESSNMTKIENEKKKFATEIAEMKSTMDAEAKKDNKIKELEELLSSIKNMKPDPECFNEEIQKLKEELQTTSQNYGNKIKDLKTQLDSKKYSEDVHKKRIFDLEEDNKQLTNIVRHASNGNTLKAMINERNKKIKELEDLLEMKEEDLRDLGSRITNLEATYKDIAKKTIAEKDEKYNKLFTENEKKMKFMIAEIQRQFENERKKYKEEIDELKDTVADVNKKFSDERKIAFQYTNDVRVLKAENNKLKVTVADVSKKLSEEQKLVIWYINETRGMKAKIDKQKITVTDLTKKLSDEIKSVIQYKSGIQKYKEEIDKLKITVDGLTAKVSEKKQNIIFHLSEIGKLLQKITVFEKNVARLKSRIEELEQKELENDMIVDKKINNLEAKHTVTFYD</sequence>